<gene>
    <name evidence="1" type="primary">orf33</name>
</gene>
<evidence type="ECO:0000313" key="1">
    <source>
        <dbReference type="EMBL" id="ARW65858.1"/>
    </source>
</evidence>
<dbReference type="AlphaFoldDB" id="A0A1Z1MIG4"/>
<dbReference type="GeneID" id="33358900"/>
<organism evidence="1">
    <name type="scientific">Vertebrata australis</name>
    <dbReference type="NCBI Taxonomy" id="1967852"/>
    <lineage>
        <taxon>Eukaryota</taxon>
        <taxon>Rhodophyta</taxon>
        <taxon>Florideophyceae</taxon>
        <taxon>Rhodymeniophycidae</taxon>
        <taxon>Ceramiales</taxon>
        <taxon>Rhodomelaceae</taxon>
        <taxon>Polysiphonioideae</taxon>
        <taxon>Vertebrata</taxon>
    </lineage>
</organism>
<proteinExistence type="predicted"/>
<reference evidence="1" key="1">
    <citation type="journal article" date="2017" name="J. Phycol.">
        <title>Analysis of chloroplast genomes and a supermatrix inform reclassification of the Rhodomelaceae (Rhodophyta).</title>
        <authorList>
            <person name="Diaz-Tapia P."/>
            <person name="Maggs C.A."/>
            <person name="West J.A."/>
            <person name="Verbruggen H."/>
        </authorList>
    </citation>
    <scope>NUCLEOTIDE SEQUENCE</scope>
    <source>
        <strain evidence="1">PD931</strain>
    </source>
</reference>
<keyword evidence="1" id="KW-0150">Chloroplast</keyword>
<protein>
    <submittedName>
        <fullName evidence="1">Uncharacterized protein</fullName>
    </submittedName>
</protein>
<dbReference type="EMBL" id="MF101439">
    <property type="protein sequence ID" value="ARW65858.1"/>
    <property type="molecule type" value="Genomic_DNA"/>
</dbReference>
<dbReference type="RefSeq" id="YP_009396672.1">
    <property type="nucleotide sequence ID" value="NC_035283.1"/>
</dbReference>
<sequence>MTILCLNICSLKQYYFMFWAYIYFRLFKKFLLH</sequence>
<keyword evidence="1" id="KW-0934">Plastid</keyword>
<name>A0A1Z1MIG4_9FLOR</name>
<accession>A0A1Z1MIG4</accession>
<geneLocation type="chloroplast" evidence="1"/>